<feature type="region of interest" description="Disordered" evidence="1">
    <location>
        <begin position="302"/>
        <end position="329"/>
    </location>
</feature>
<dbReference type="Proteomes" id="UP000813463">
    <property type="component" value="Chromosome 1"/>
</dbReference>
<feature type="compositionally biased region" description="Polar residues" evidence="1">
    <location>
        <begin position="66"/>
        <end position="80"/>
    </location>
</feature>
<name>A0ABM3R3Z7_SPIOL</name>
<dbReference type="RefSeq" id="XP_056690334.1">
    <property type="nucleotide sequence ID" value="XM_056834356.1"/>
</dbReference>
<sequence length="574" mass="64767">MDVRDEIDMNKLGNPTKSKNTGRSSKEPKIGTEKQSYMTETGQYKIENEIETEKQIDTVHDRDGKTSSTSETEVQKTLSEVDQEGPSKSLGQHVSETTFSKEHKAEQQKKDCRKGSRNCCKGQQEAEERIATPAIAARIEAEKRAPAADAEAKRVAEEKHASATDAEAKRVVEEKASAAEAEAKRQTEEKASVADAEARRVAEEKASAAEAEAKRQAEKKVVENVNVSESEDQTNGGNGTKRGRKTTTSKKKTIQNITIDEALQKKLHSISDSYNPRRNTRSMVKVQENVCAEIVSKEEFEGKDVSEVTSKVTNTPKKRKGAEKEDEDEPVDVEIIKTKKQKGVEKKASVKGRILPLRTAMKRNKKNDIEEVRNEQKKEQTVPVKDRLLMFEKQRQKIASKRTTPKANLPAEKKRKRKITDEDYEVKEENGNDDIHNSENALIVEREVSPLAIITKEVPARKKAKKTIAIFKEKVEEEEEEEEKTGVRGGHGKFITFISMMNEQKKEAVRNIGLGPLLDFQLPTLSQFVTWLCNNFEENSQYLYPPKNEKILIEFEDVKKIYGLPRGEVDIVEA</sequence>
<accession>A0ABM3R3Z7</accession>
<organism evidence="2 3">
    <name type="scientific">Spinacia oleracea</name>
    <name type="common">Spinach</name>
    <dbReference type="NCBI Taxonomy" id="3562"/>
    <lineage>
        <taxon>Eukaryota</taxon>
        <taxon>Viridiplantae</taxon>
        <taxon>Streptophyta</taxon>
        <taxon>Embryophyta</taxon>
        <taxon>Tracheophyta</taxon>
        <taxon>Spermatophyta</taxon>
        <taxon>Magnoliopsida</taxon>
        <taxon>eudicotyledons</taxon>
        <taxon>Gunneridae</taxon>
        <taxon>Pentapetalae</taxon>
        <taxon>Caryophyllales</taxon>
        <taxon>Chenopodiaceae</taxon>
        <taxon>Chenopodioideae</taxon>
        <taxon>Anserineae</taxon>
        <taxon>Spinacia</taxon>
    </lineage>
</organism>
<feature type="compositionally biased region" description="Basic residues" evidence="1">
    <location>
        <begin position="241"/>
        <end position="253"/>
    </location>
</feature>
<evidence type="ECO:0000313" key="3">
    <source>
        <dbReference type="RefSeq" id="XP_056690334.1"/>
    </source>
</evidence>
<feature type="compositionally biased region" description="Polar residues" evidence="1">
    <location>
        <begin position="33"/>
        <end position="42"/>
    </location>
</feature>
<feature type="compositionally biased region" description="Polar residues" evidence="1">
    <location>
        <begin position="89"/>
        <end position="98"/>
    </location>
</feature>
<proteinExistence type="predicted"/>
<reference evidence="2" key="1">
    <citation type="journal article" date="2021" name="Nat. Commun.">
        <title>Genomic analyses provide insights into spinach domestication and the genetic basis of agronomic traits.</title>
        <authorList>
            <person name="Cai X."/>
            <person name="Sun X."/>
            <person name="Xu C."/>
            <person name="Sun H."/>
            <person name="Wang X."/>
            <person name="Ge C."/>
            <person name="Zhang Z."/>
            <person name="Wang Q."/>
            <person name="Fei Z."/>
            <person name="Jiao C."/>
            <person name="Wang Q."/>
        </authorList>
    </citation>
    <scope>NUCLEOTIDE SEQUENCE [LARGE SCALE GENOMIC DNA]</scope>
    <source>
        <strain evidence="2">cv. Varoflay</strain>
    </source>
</reference>
<feature type="compositionally biased region" description="Polar residues" evidence="1">
    <location>
        <begin position="13"/>
        <end position="23"/>
    </location>
</feature>
<feature type="compositionally biased region" description="Basic and acidic residues" evidence="1">
    <location>
        <begin position="366"/>
        <end position="395"/>
    </location>
</feature>
<evidence type="ECO:0000256" key="1">
    <source>
        <dbReference type="SAM" id="MobiDB-lite"/>
    </source>
</evidence>
<gene>
    <name evidence="3" type="primary">LOC110798472</name>
</gene>
<protein>
    <submittedName>
        <fullName evidence="3">Uncharacterized protein</fullName>
    </submittedName>
</protein>
<feature type="compositionally biased region" description="Basic and acidic residues" evidence="1">
    <location>
        <begin position="139"/>
        <end position="222"/>
    </location>
</feature>
<reference evidence="3" key="2">
    <citation type="submission" date="2025-08" db="UniProtKB">
        <authorList>
            <consortium name="RefSeq"/>
        </authorList>
    </citation>
    <scope>IDENTIFICATION</scope>
    <source>
        <tissue evidence="3">Leaf</tissue>
    </source>
</reference>
<feature type="compositionally biased region" description="Basic and acidic residues" evidence="1">
    <location>
        <begin position="46"/>
        <end position="65"/>
    </location>
</feature>
<feature type="compositionally biased region" description="Basic and acidic residues" evidence="1">
    <location>
        <begin position="99"/>
        <end position="114"/>
    </location>
</feature>
<dbReference type="GeneID" id="110798472"/>
<feature type="region of interest" description="Disordered" evidence="1">
    <location>
        <begin position="355"/>
        <end position="433"/>
    </location>
</feature>
<evidence type="ECO:0000313" key="2">
    <source>
        <dbReference type="Proteomes" id="UP000813463"/>
    </source>
</evidence>
<feature type="region of interest" description="Disordered" evidence="1">
    <location>
        <begin position="1"/>
        <end position="253"/>
    </location>
</feature>
<keyword evidence="2" id="KW-1185">Reference proteome</keyword>